<evidence type="ECO:0000259" key="1">
    <source>
        <dbReference type="Pfam" id="PF09361"/>
    </source>
</evidence>
<dbReference type="InterPro" id="IPR018968">
    <property type="entry name" value="Phasin"/>
</dbReference>
<protein>
    <recommendedName>
        <fullName evidence="1">Phasin domain-containing protein</fullName>
    </recommendedName>
</protein>
<evidence type="ECO:0000313" key="3">
    <source>
        <dbReference type="Proteomes" id="UP000286954"/>
    </source>
</evidence>
<feature type="domain" description="Phasin" evidence="1">
    <location>
        <begin position="20"/>
        <end position="115"/>
    </location>
</feature>
<gene>
    <name evidence="2" type="ORF">X907_1610</name>
</gene>
<dbReference type="EMBL" id="CP018911">
    <property type="protein sequence ID" value="AZU04142.1"/>
    <property type="molecule type" value="Genomic_DNA"/>
</dbReference>
<sequence length="143" mass="15938">MPAKQKANNADNMLPQMNAIMEMGSRNMEMLAEAGQEMTSGMREASQAMQEFLGTRLKKDVEAARLFADCRTPDEFWRAQFTFFEDAVKDYSKEAARMIDIASSATLGFAQPVEKAAEEALKSISEANEKARETVQKAVKQDS</sequence>
<reference evidence="2 3" key="1">
    <citation type="submission" date="2016-12" db="EMBL/GenBank/DDBJ databases">
        <title>The genome of dimorphic prosthecate Glycocaulis alkaliphilus 6b-8t, isolated from crude oil dictates its adaptability in petroleum environments.</title>
        <authorList>
            <person name="Wu X.-L."/>
            <person name="Geng S."/>
        </authorList>
    </citation>
    <scope>NUCLEOTIDE SEQUENCE [LARGE SCALE GENOMIC DNA]</scope>
    <source>
        <strain evidence="2 3">6B-8</strain>
    </source>
</reference>
<name>A0A3T0EA37_9PROT</name>
<accession>A0A3T0EA37</accession>
<dbReference type="KEGG" id="gak:X907_1610"/>
<keyword evidence="3" id="KW-1185">Reference proteome</keyword>
<dbReference type="RefSeq" id="WP_127566856.1">
    <property type="nucleotide sequence ID" value="NZ_BMFB01000003.1"/>
</dbReference>
<evidence type="ECO:0000313" key="2">
    <source>
        <dbReference type="EMBL" id="AZU04142.1"/>
    </source>
</evidence>
<proteinExistence type="predicted"/>
<dbReference type="Proteomes" id="UP000286954">
    <property type="component" value="Chromosome"/>
</dbReference>
<dbReference type="Pfam" id="PF09361">
    <property type="entry name" value="Phasin_2"/>
    <property type="match status" value="1"/>
</dbReference>
<dbReference type="OrthoDB" id="7744969at2"/>
<organism evidence="2 3">
    <name type="scientific">Glycocaulis alkaliphilus</name>
    <dbReference type="NCBI Taxonomy" id="1434191"/>
    <lineage>
        <taxon>Bacteria</taxon>
        <taxon>Pseudomonadati</taxon>
        <taxon>Pseudomonadota</taxon>
        <taxon>Alphaproteobacteria</taxon>
        <taxon>Maricaulales</taxon>
        <taxon>Maricaulaceae</taxon>
        <taxon>Glycocaulis</taxon>
    </lineage>
</organism>
<dbReference type="AlphaFoldDB" id="A0A3T0EA37"/>